<reference evidence="3" key="1">
    <citation type="submission" date="2015-11" db="EMBL/GenBank/DDBJ databases">
        <authorList>
            <person name="Dugat-Bony E."/>
        </authorList>
    </citation>
    <scope>NUCLEOTIDE SEQUENCE [LARGE SCALE GENOMIC DNA]</scope>
    <source>
        <strain evidence="3">Mu292</strain>
    </source>
</reference>
<sequence>MRAKRKTLPVALTGRGWGFLICAVILVVLWRVLELQDLRYLMVLPAVMLLLSLLFVLVVPPLARMRTEVDVPDATPTVGGGIACSATVVQRLPLTLHTRVLWLFGDRAVRQDATVARTPVESLVAFRARQRGVQWTGITGLVLPDPLGLVVRRIRVDAGRDLLVLPRPLDGLPEEIPGPLPTRSDDGDGAAVDYSAVSGVPAGVLREFRTGDAVRQVHWKQSARLGKLLVNQYDAPDLKDATVHLVSDATCYSSEASFETAVSATVTLADRLLEEGYRVLLTCGDRPVEACGHGDEVRRVLALVSTTNTAGDTAGDTPGDAPVLPADVIVTGTVTRGLSDRMRDAGDNGATGELVAVEKLAVELPADTPEVASR</sequence>
<keyword evidence="1" id="KW-0812">Transmembrane</keyword>
<keyword evidence="1" id="KW-1133">Transmembrane helix</keyword>
<keyword evidence="1" id="KW-0472">Membrane</keyword>
<dbReference type="AlphaFoldDB" id="A0A0X2NQ47"/>
<proteinExistence type="predicted"/>
<accession>A0A0X2NQ47</accession>
<evidence type="ECO:0000256" key="1">
    <source>
        <dbReference type="SAM" id="Phobius"/>
    </source>
</evidence>
<name>A0A0X2NQ47_9CORY</name>
<organism evidence="2 3">
    <name type="scientific">Corynebacterium variabile</name>
    <dbReference type="NCBI Taxonomy" id="1727"/>
    <lineage>
        <taxon>Bacteria</taxon>
        <taxon>Bacillati</taxon>
        <taxon>Actinomycetota</taxon>
        <taxon>Actinomycetes</taxon>
        <taxon>Mycobacteriales</taxon>
        <taxon>Corynebacteriaceae</taxon>
        <taxon>Corynebacterium</taxon>
    </lineage>
</organism>
<dbReference type="Proteomes" id="UP000182498">
    <property type="component" value="Unassembled WGS sequence"/>
</dbReference>
<protein>
    <submittedName>
        <fullName evidence="2">Uncharacterized conserved protein (Some members contain a von Willebrand factor type A (VWA) domain)</fullName>
    </submittedName>
</protein>
<dbReference type="RefSeq" id="WP_073884558.1">
    <property type="nucleotide sequence ID" value="NZ_FAUH01000017.1"/>
</dbReference>
<keyword evidence="3" id="KW-1185">Reference proteome</keyword>
<feature type="transmembrane region" description="Helical" evidence="1">
    <location>
        <begin position="12"/>
        <end position="33"/>
    </location>
</feature>
<evidence type="ECO:0000313" key="2">
    <source>
        <dbReference type="EMBL" id="CUU66999.1"/>
    </source>
</evidence>
<dbReference type="EMBL" id="FAUH01000017">
    <property type="protein sequence ID" value="CUU66999.1"/>
    <property type="molecule type" value="Genomic_DNA"/>
</dbReference>
<gene>
    <name evidence="2" type="ORF">CVAR292_02352</name>
</gene>
<dbReference type="OrthoDB" id="9776116at2"/>
<evidence type="ECO:0000313" key="3">
    <source>
        <dbReference type="Proteomes" id="UP000182498"/>
    </source>
</evidence>
<feature type="transmembrane region" description="Helical" evidence="1">
    <location>
        <begin position="39"/>
        <end position="59"/>
    </location>
</feature>
<dbReference type="PANTHER" id="PTHR34351">
    <property type="entry name" value="SLR1927 PROTEIN-RELATED"/>
    <property type="match status" value="1"/>
</dbReference>